<proteinExistence type="inferred from homology"/>
<evidence type="ECO:0000256" key="3">
    <source>
        <dbReference type="ARBA" id="ARBA00023002"/>
    </source>
</evidence>
<evidence type="ECO:0000256" key="2">
    <source>
        <dbReference type="ARBA" id="ARBA00005979"/>
    </source>
</evidence>
<dbReference type="CDD" id="cd02933">
    <property type="entry name" value="OYE_like_FMN"/>
    <property type="match status" value="1"/>
</dbReference>
<dbReference type="InterPro" id="IPR045247">
    <property type="entry name" value="Oye-like"/>
</dbReference>
<dbReference type="InterPro" id="IPR001155">
    <property type="entry name" value="OxRdtase_FMN_N"/>
</dbReference>
<name>A0A9P4UEH4_9PLEO</name>
<feature type="domain" description="NADH:flavin oxidoreductase/NADH oxidase N-terminal" evidence="4">
    <location>
        <begin position="10"/>
        <end position="374"/>
    </location>
</feature>
<dbReference type="PANTHER" id="PTHR22893:SF93">
    <property type="entry name" value="HYPOTHETICAL OXIDOREDUCTASE (EUROFUNG)"/>
    <property type="match status" value="1"/>
</dbReference>
<reference evidence="5" key="1">
    <citation type="journal article" date="2020" name="Stud. Mycol.">
        <title>101 Dothideomycetes genomes: a test case for predicting lifestyles and emergence of pathogens.</title>
        <authorList>
            <person name="Haridas S."/>
            <person name="Albert R."/>
            <person name="Binder M."/>
            <person name="Bloem J."/>
            <person name="Labutti K."/>
            <person name="Salamov A."/>
            <person name="Andreopoulos B."/>
            <person name="Baker S."/>
            <person name="Barry K."/>
            <person name="Bills G."/>
            <person name="Bluhm B."/>
            <person name="Cannon C."/>
            <person name="Castanera R."/>
            <person name="Culley D."/>
            <person name="Daum C."/>
            <person name="Ezra D."/>
            <person name="Gonzalez J."/>
            <person name="Henrissat B."/>
            <person name="Kuo A."/>
            <person name="Liang C."/>
            <person name="Lipzen A."/>
            <person name="Lutzoni F."/>
            <person name="Magnuson J."/>
            <person name="Mondo S."/>
            <person name="Nolan M."/>
            <person name="Ohm R."/>
            <person name="Pangilinan J."/>
            <person name="Park H.-J."/>
            <person name="Ramirez L."/>
            <person name="Alfaro M."/>
            <person name="Sun H."/>
            <person name="Tritt A."/>
            <person name="Yoshinaga Y."/>
            <person name="Zwiers L.-H."/>
            <person name="Turgeon B."/>
            <person name="Goodwin S."/>
            <person name="Spatafora J."/>
            <person name="Crous P."/>
            <person name="Grigoriev I."/>
        </authorList>
    </citation>
    <scope>NUCLEOTIDE SEQUENCE</scope>
    <source>
        <strain evidence="5">CBS 690.94</strain>
    </source>
</reference>
<evidence type="ECO:0000259" key="4">
    <source>
        <dbReference type="Pfam" id="PF00724"/>
    </source>
</evidence>
<accession>A0A9P4UEH4</accession>
<dbReference type="GO" id="GO:0016628">
    <property type="term" value="F:oxidoreductase activity, acting on the CH-CH group of donors, NAD or NADP as acceptor"/>
    <property type="evidence" value="ECO:0007669"/>
    <property type="project" value="UniProtKB-ARBA"/>
</dbReference>
<dbReference type="GO" id="GO:0010181">
    <property type="term" value="F:FMN binding"/>
    <property type="evidence" value="ECO:0007669"/>
    <property type="project" value="InterPro"/>
</dbReference>
<evidence type="ECO:0000256" key="1">
    <source>
        <dbReference type="ARBA" id="ARBA00001917"/>
    </source>
</evidence>
<organism evidence="5 6">
    <name type="scientific">Karstenula rhodostoma CBS 690.94</name>
    <dbReference type="NCBI Taxonomy" id="1392251"/>
    <lineage>
        <taxon>Eukaryota</taxon>
        <taxon>Fungi</taxon>
        <taxon>Dikarya</taxon>
        <taxon>Ascomycota</taxon>
        <taxon>Pezizomycotina</taxon>
        <taxon>Dothideomycetes</taxon>
        <taxon>Pleosporomycetidae</taxon>
        <taxon>Pleosporales</taxon>
        <taxon>Massarineae</taxon>
        <taxon>Didymosphaeriaceae</taxon>
        <taxon>Karstenula</taxon>
    </lineage>
</organism>
<comment type="cofactor">
    <cofactor evidence="1">
        <name>FMN</name>
        <dbReference type="ChEBI" id="CHEBI:58210"/>
    </cofactor>
</comment>
<dbReference type="GO" id="GO:0005829">
    <property type="term" value="C:cytosol"/>
    <property type="evidence" value="ECO:0007669"/>
    <property type="project" value="UniProtKB-ARBA"/>
</dbReference>
<dbReference type="Pfam" id="PF00724">
    <property type="entry name" value="Oxidored_FMN"/>
    <property type="match status" value="1"/>
</dbReference>
<keyword evidence="6" id="KW-1185">Reference proteome</keyword>
<dbReference type="SUPFAM" id="SSF51395">
    <property type="entry name" value="FMN-linked oxidoreductases"/>
    <property type="match status" value="1"/>
</dbReference>
<protein>
    <submittedName>
        <fullName evidence="5">FMN-linked oxidoreductase</fullName>
    </submittedName>
</protein>
<evidence type="ECO:0000313" key="5">
    <source>
        <dbReference type="EMBL" id="KAF2446453.1"/>
    </source>
</evidence>
<dbReference type="Proteomes" id="UP000799764">
    <property type="component" value="Unassembled WGS sequence"/>
</dbReference>
<dbReference type="PANTHER" id="PTHR22893">
    <property type="entry name" value="NADH OXIDOREDUCTASE-RELATED"/>
    <property type="match status" value="1"/>
</dbReference>
<dbReference type="FunFam" id="3.20.20.70:FF:000059">
    <property type="entry name" value="N-ethylmaleimide reductase, FMN-linked"/>
    <property type="match status" value="1"/>
</dbReference>
<comment type="similarity">
    <text evidence="2">Belongs to the NADH:flavin oxidoreductase/NADH oxidase family.</text>
</comment>
<gene>
    <name evidence="5" type="ORF">P171DRAFT_462739</name>
</gene>
<dbReference type="AlphaFoldDB" id="A0A9P4UEH4"/>
<dbReference type="Gene3D" id="3.20.20.70">
    <property type="entry name" value="Aldolase class I"/>
    <property type="match status" value="1"/>
</dbReference>
<sequence length="450" mass="50402">MTTPAKASDKLFSPFPIANGKIMLKHRVVLAPLTRNRCLPLQKDQPGNYNRVWVPDELVAEYYRQRTTYGGLLISEGITPSLEGNGMSGVPGLFHPAHLAGWKPVTDAVHAKGGYIYAQLWHAGRTTSEPFSEKPSVAPSVVPMEGDSGRVPPGYSGPVVYADHPPIELTKEHIKSTIDDYCNAAKMAMEAGFDGVEVHGGNGYLPEQFLSSNINKRTDEYGGSPEKRCRFVLDLMKGLAQAVGEENCAIRLSPFGLFNQARGEQRIETWSYLCKQLKEILPRMSYVSLIEPRYEQIQSVAEKDQMISSWGLDPTTINLKFLREILGDTPVFSAGGWNDTNCWGVVESGEYDALLFGRYFTSNPDFVERLKLGKSLTMYERDRFYGPFEDRERGYTDYSTWRQQGEKAKSTDGCLKIFSDLRWPSTERSKVCQNELERTEAPGICTAAPY</sequence>
<evidence type="ECO:0000313" key="6">
    <source>
        <dbReference type="Proteomes" id="UP000799764"/>
    </source>
</evidence>
<comment type="caution">
    <text evidence="5">The sequence shown here is derived from an EMBL/GenBank/DDBJ whole genome shotgun (WGS) entry which is preliminary data.</text>
</comment>
<dbReference type="EMBL" id="MU001498">
    <property type="protein sequence ID" value="KAF2446453.1"/>
    <property type="molecule type" value="Genomic_DNA"/>
</dbReference>
<keyword evidence="3" id="KW-0560">Oxidoreductase</keyword>
<dbReference type="InterPro" id="IPR013785">
    <property type="entry name" value="Aldolase_TIM"/>
</dbReference>
<dbReference type="OrthoDB" id="276546at2759"/>